<evidence type="ECO:0000256" key="4">
    <source>
        <dbReference type="ARBA" id="ARBA00023136"/>
    </source>
</evidence>
<dbReference type="GO" id="GO:0015165">
    <property type="term" value="F:pyrimidine nucleotide-sugar transmembrane transporter activity"/>
    <property type="evidence" value="ECO:0007669"/>
    <property type="project" value="InterPro"/>
</dbReference>
<reference evidence="6" key="2">
    <citation type="submission" date="2014-02" db="EMBL/GenBank/DDBJ databases">
        <title>Complete DNA sequence of /Kuraishia capsulata/ illustrates novel genomic features among budding yeasts (/Saccharomycotina/).</title>
        <authorList>
            <person name="Morales L."/>
            <person name="Noel B."/>
            <person name="Porcel B."/>
            <person name="Marcet-Houben M."/>
            <person name="Hullo M-F."/>
            <person name="Sacerdot C."/>
            <person name="Tekaia F."/>
            <person name="Leh-Louis V."/>
            <person name="Despons L."/>
            <person name="Khanna V."/>
            <person name="Aury J-M."/>
            <person name="Barbe V."/>
            <person name="Couloux A."/>
            <person name="Labadie K."/>
            <person name="Pelletier E."/>
            <person name="Souciet J-L."/>
            <person name="Boekhout T."/>
            <person name="Gabaldon T."/>
            <person name="Wincker P."/>
            <person name="Dujon B."/>
        </authorList>
    </citation>
    <scope>NUCLEOTIDE SEQUENCE</scope>
    <source>
        <strain evidence="6">CBS 1993</strain>
    </source>
</reference>
<dbReference type="HOGENOM" id="CLU_025028_3_1_1"/>
<comment type="subcellular location">
    <subcellularLocation>
        <location evidence="1">Membrane</location>
        <topology evidence="1">Multi-pass membrane protein</topology>
    </subcellularLocation>
</comment>
<sequence>MQLPFIVAGTVITGCLNSIFTKYQDNQCVAFCDDPVNRKLFEQPVLQTLVMFVGESGCWLFVLASFLSARYTTKYQRVSETTPLVSTVESSIKTELRAGQSFVLAVPAICDICGTTLLNLGLLYTPVSVYQMTRGTLILFVALFSVLFLNRKISRIEWTALFVVVFGVFLVGLASGGNGDASDGPSASSIAIGMSMIFIGEIFSASQFVVEEYIMSRWTMVPVKLVGWEGTYGFGVTLLGMLLMDLAAGNKGRGGPFDVSTAFYQLINFPTVWMSSVAIMFSIGSFNFFGLSLTDRLSATARSTIDTSRTLLVWIVSLALGWESFKSMQLLGFVLLVFGTLVFNGVIQIADWKYVPQWIKTDSQTRENLLINVVDEQIERM</sequence>
<keyword evidence="3 5" id="KW-1133">Transmembrane helix</keyword>
<dbReference type="SUPFAM" id="SSF103481">
    <property type="entry name" value="Multidrug resistance efflux transporter EmrE"/>
    <property type="match status" value="1"/>
</dbReference>
<gene>
    <name evidence="6" type="ORF">KUCA_T00005803001</name>
</gene>
<accession>W6MY08</accession>
<dbReference type="InterPro" id="IPR037185">
    <property type="entry name" value="EmrE-like"/>
</dbReference>
<feature type="transmembrane region" description="Helical" evidence="5">
    <location>
        <begin position="231"/>
        <end position="249"/>
    </location>
</feature>
<feature type="transmembrane region" description="Helical" evidence="5">
    <location>
        <begin position="156"/>
        <end position="175"/>
    </location>
</feature>
<feature type="transmembrane region" description="Helical" evidence="5">
    <location>
        <begin position="269"/>
        <end position="291"/>
    </location>
</feature>
<evidence type="ECO:0008006" key="8">
    <source>
        <dbReference type="Google" id="ProtNLM"/>
    </source>
</evidence>
<feature type="transmembrane region" description="Helical" evidence="5">
    <location>
        <begin position="187"/>
        <end position="210"/>
    </location>
</feature>
<protein>
    <recommendedName>
        <fullName evidence="8">EamA domain-containing protein</fullName>
    </recommendedName>
</protein>
<dbReference type="PANTHER" id="PTHR13146:SF0">
    <property type="entry name" value="SOLUTE CARRIER FAMILY 35 MEMBER F6"/>
    <property type="match status" value="1"/>
</dbReference>
<dbReference type="InterPro" id="IPR007271">
    <property type="entry name" value="Nuc_sug_transpt"/>
</dbReference>
<dbReference type="RefSeq" id="XP_022461793.1">
    <property type="nucleotide sequence ID" value="XM_022602663.1"/>
</dbReference>
<dbReference type="Proteomes" id="UP000019384">
    <property type="component" value="Unassembled WGS sequence"/>
</dbReference>
<dbReference type="Pfam" id="PF04142">
    <property type="entry name" value="Nuc_sug_transp"/>
    <property type="match status" value="1"/>
</dbReference>
<dbReference type="STRING" id="1382522.W6MY08"/>
<evidence type="ECO:0000256" key="2">
    <source>
        <dbReference type="ARBA" id="ARBA00022692"/>
    </source>
</evidence>
<evidence type="ECO:0000256" key="1">
    <source>
        <dbReference type="ARBA" id="ARBA00004141"/>
    </source>
</evidence>
<feature type="transmembrane region" description="Helical" evidence="5">
    <location>
        <begin position="328"/>
        <end position="350"/>
    </location>
</feature>
<dbReference type="GO" id="GO:0000139">
    <property type="term" value="C:Golgi membrane"/>
    <property type="evidence" value="ECO:0007669"/>
    <property type="project" value="InterPro"/>
</dbReference>
<feature type="transmembrane region" description="Helical" evidence="5">
    <location>
        <begin position="45"/>
        <end position="67"/>
    </location>
</feature>
<organism evidence="6 7">
    <name type="scientific">Kuraishia capsulata CBS 1993</name>
    <dbReference type="NCBI Taxonomy" id="1382522"/>
    <lineage>
        <taxon>Eukaryota</taxon>
        <taxon>Fungi</taxon>
        <taxon>Dikarya</taxon>
        <taxon>Ascomycota</taxon>
        <taxon>Saccharomycotina</taxon>
        <taxon>Pichiomycetes</taxon>
        <taxon>Pichiales</taxon>
        <taxon>Pichiaceae</taxon>
        <taxon>Kuraishia</taxon>
    </lineage>
</organism>
<evidence type="ECO:0000256" key="3">
    <source>
        <dbReference type="ARBA" id="ARBA00022989"/>
    </source>
</evidence>
<dbReference type="GeneID" id="34523181"/>
<dbReference type="AlphaFoldDB" id="W6MY08"/>
<evidence type="ECO:0000256" key="5">
    <source>
        <dbReference type="SAM" id="Phobius"/>
    </source>
</evidence>
<evidence type="ECO:0000313" key="7">
    <source>
        <dbReference type="Proteomes" id="UP000019384"/>
    </source>
</evidence>
<dbReference type="OrthoDB" id="408493at2759"/>
<feature type="transmembrane region" description="Helical" evidence="5">
    <location>
        <begin position="102"/>
        <end position="123"/>
    </location>
</feature>
<keyword evidence="2 5" id="KW-0812">Transmembrane</keyword>
<reference evidence="6" key="1">
    <citation type="submission" date="2013-12" db="EMBL/GenBank/DDBJ databases">
        <authorList>
            <person name="Genoscope - CEA"/>
        </authorList>
    </citation>
    <scope>NUCLEOTIDE SEQUENCE</scope>
    <source>
        <strain evidence="6">CBS 1993</strain>
    </source>
</reference>
<feature type="transmembrane region" description="Helical" evidence="5">
    <location>
        <begin position="129"/>
        <end position="149"/>
    </location>
</feature>
<keyword evidence="4 5" id="KW-0472">Membrane</keyword>
<dbReference type="PANTHER" id="PTHR13146">
    <property type="match status" value="1"/>
</dbReference>
<proteinExistence type="predicted"/>
<dbReference type="PIRSF" id="PIRSF036436">
    <property type="entry name" value="UCP036436"/>
    <property type="match status" value="1"/>
</dbReference>
<keyword evidence="7" id="KW-1185">Reference proteome</keyword>
<evidence type="ECO:0000313" key="6">
    <source>
        <dbReference type="EMBL" id="CDK29810.1"/>
    </source>
</evidence>
<dbReference type="InterPro" id="IPR012404">
    <property type="entry name" value="UCP036436"/>
</dbReference>
<name>W6MY08_9ASCO</name>
<dbReference type="EMBL" id="HG793131">
    <property type="protein sequence ID" value="CDK29810.1"/>
    <property type="molecule type" value="Genomic_DNA"/>
</dbReference>